<feature type="compositionally biased region" description="Polar residues" evidence="1">
    <location>
        <begin position="686"/>
        <end position="720"/>
    </location>
</feature>
<reference evidence="2" key="2">
    <citation type="submission" date="2011-02" db="EMBL/GenBank/DDBJ databases">
        <authorList>
            <person name="MacLean D."/>
        </authorList>
    </citation>
    <scope>NUCLEOTIDE SEQUENCE</scope>
</reference>
<reference evidence="2" key="1">
    <citation type="journal article" date="2011" name="PLoS Biol.">
        <title>Gene gain and loss during evolution of obligate parasitism in the white rust pathogen of Arabidopsis thaliana.</title>
        <authorList>
            <person name="Kemen E."/>
            <person name="Gardiner A."/>
            <person name="Schultz-Larsen T."/>
            <person name="Kemen A.C."/>
            <person name="Balmuth A.L."/>
            <person name="Robert-Seilaniantz A."/>
            <person name="Bailey K."/>
            <person name="Holub E."/>
            <person name="Studholme D.J."/>
            <person name="Maclean D."/>
            <person name="Jones J.D."/>
        </authorList>
    </citation>
    <scope>NUCLEOTIDE SEQUENCE</scope>
</reference>
<feature type="compositionally biased region" description="Polar residues" evidence="1">
    <location>
        <begin position="564"/>
        <end position="574"/>
    </location>
</feature>
<feature type="compositionally biased region" description="Basic and acidic residues" evidence="1">
    <location>
        <begin position="756"/>
        <end position="769"/>
    </location>
</feature>
<evidence type="ECO:0000313" key="2">
    <source>
        <dbReference type="EMBL" id="CCA18535.1"/>
    </source>
</evidence>
<gene>
    <name evidence="2" type="primary">AlNc14C52G4053</name>
    <name evidence="2" type="ORF">ALNC14_046780</name>
</gene>
<feature type="region of interest" description="Disordered" evidence="1">
    <location>
        <begin position="563"/>
        <end position="594"/>
    </location>
</feature>
<protein>
    <submittedName>
        <fullName evidence="2">Uncharacterized protein AlNc14C52G4053</fullName>
    </submittedName>
</protein>
<name>F0WBK8_9STRA</name>
<feature type="compositionally biased region" description="Polar residues" evidence="1">
    <location>
        <begin position="79"/>
        <end position="108"/>
    </location>
</feature>
<evidence type="ECO:0000256" key="1">
    <source>
        <dbReference type="SAM" id="MobiDB-lite"/>
    </source>
</evidence>
<feature type="compositionally biased region" description="Low complexity" evidence="1">
    <location>
        <begin position="109"/>
        <end position="121"/>
    </location>
</feature>
<feature type="compositionally biased region" description="Polar residues" evidence="1">
    <location>
        <begin position="429"/>
        <end position="439"/>
    </location>
</feature>
<dbReference type="HOGENOM" id="CLU_338433_0_0_1"/>
<feature type="region of interest" description="Disordered" evidence="1">
    <location>
        <begin position="59"/>
        <end position="153"/>
    </location>
</feature>
<accession>F0WBK8</accession>
<dbReference type="AlphaFoldDB" id="F0WBK8"/>
<feature type="compositionally biased region" description="Polar residues" evidence="1">
    <location>
        <begin position="581"/>
        <end position="594"/>
    </location>
</feature>
<feature type="compositionally biased region" description="Basic and acidic residues" evidence="1">
    <location>
        <begin position="419"/>
        <end position="428"/>
    </location>
</feature>
<proteinExistence type="predicted"/>
<organism evidence="2">
    <name type="scientific">Albugo laibachii Nc14</name>
    <dbReference type="NCBI Taxonomy" id="890382"/>
    <lineage>
        <taxon>Eukaryota</taxon>
        <taxon>Sar</taxon>
        <taxon>Stramenopiles</taxon>
        <taxon>Oomycota</taxon>
        <taxon>Peronosporomycetes</taxon>
        <taxon>Albuginales</taxon>
        <taxon>Albuginaceae</taxon>
        <taxon>Albugo</taxon>
    </lineage>
</organism>
<sequence>MLQIPSDSQITTNSNQNILVSHSSNTNSASDTNLDHKRSDAESFMMEGGTLSTTQIDLKNNESHKHNSSKQSSPRSGSGTQCITSSSIDSVSELNGDSDSQSAIRTLRTSNSESTLSKNSSPAQGKHDGNHRPLSFNRSEEPTERNTTTSPVVIPNSCALNYNHTDTYNPQTLFDTNQPGRVLRTNDTHLQSKSTLGPTTTVHVAPSSSVLLDPSIPKYHPTHSPYVSSALTPQSIRLNQFSSMRKYPPSDNIEETPARFLHSNSPLLSSAPITSRSLSTHSVCDPMAVEKRGQKRRLPYLAKEVLSTNHAVSTPQNTTTSIASAPRVPSSTVGSVPSYNNGVFRQNAAFEDSYSLESRASHTQRDEHRYETWTSKQLRKKCSHLKLRGLKNVKKHVMVDALYRYYRNLRHQEATVDTRTELNGRNETTKGTTSPHLRQSQLLDSEARARESLRYYYRALEELRAAGSIRSGRDENTTPFKSIAQPVRGTHPSNHMLEDSHSKTAKKESLVVTSEDVILLVDVVLSIEFVDRLATELSRWKFWVDVRERYVARYQSLLDRNFDSRGQNRPNSNKTGDRSEALSNYQSSFSHTSPQNWSSMQLWAMWKELTQVYSKACFAFTAAGAEERDYIQFCQGRPDVFYFHQCLHTRPEVLHLIRSSECAEDQAHNDTTESGMEQDKGAGSKQLGQSTRTSSCPANGNSHRNARPSNYDQKSRNAGNFGNCRSPRESWQAAPIQTGGRVEENTESSETTGEDSNGRHSRSTDSRRYRKNDVIDQKYFGMLLQNFEATFESLHNKKILLAALRRDPHAPDHLIADLQDDIHVLSALKRELKNKLRCTME</sequence>
<dbReference type="EMBL" id="FR824097">
    <property type="protein sequence ID" value="CCA18535.1"/>
    <property type="molecule type" value="Genomic_DNA"/>
</dbReference>
<feature type="region of interest" description="Disordered" evidence="1">
    <location>
        <begin position="312"/>
        <end position="333"/>
    </location>
</feature>
<feature type="compositionally biased region" description="Low complexity" evidence="1">
    <location>
        <begin position="69"/>
        <end position="78"/>
    </location>
</feature>
<feature type="region of interest" description="Disordered" evidence="1">
    <location>
        <begin position="419"/>
        <end position="439"/>
    </location>
</feature>
<feature type="region of interest" description="Disordered" evidence="1">
    <location>
        <begin position="471"/>
        <end position="503"/>
    </location>
</feature>
<feature type="compositionally biased region" description="Basic and acidic residues" evidence="1">
    <location>
        <begin position="665"/>
        <end position="682"/>
    </location>
</feature>
<feature type="region of interest" description="Disordered" evidence="1">
    <location>
        <begin position="665"/>
        <end position="769"/>
    </location>
</feature>